<dbReference type="PANTHER" id="PTHR37526">
    <property type="entry name" value="PROTEIN TUSB"/>
    <property type="match status" value="1"/>
</dbReference>
<dbReference type="PANTHER" id="PTHR37526:SF1">
    <property type="entry name" value="PROTEIN TUSB"/>
    <property type="match status" value="1"/>
</dbReference>
<evidence type="ECO:0000313" key="2">
    <source>
        <dbReference type="Proteomes" id="UP001157439"/>
    </source>
</evidence>
<protein>
    <recommendedName>
        <fullName evidence="3">tRNA 2-thiouridine synthesizing protein B</fullName>
    </recommendedName>
</protein>
<evidence type="ECO:0008006" key="3">
    <source>
        <dbReference type="Google" id="ProtNLM"/>
    </source>
</evidence>
<name>A0AA37X053_9GAMM</name>
<dbReference type="InterPro" id="IPR007215">
    <property type="entry name" value="Sulphur_relay_TusB/DsrH"/>
</dbReference>
<gene>
    <name evidence="1" type="ORF">GCM10007894_25080</name>
</gene>
<dbReference type="GO" id="GO:0002143">
    <property type="term" value="P:tRNA wobble position uridine thiolation"/>
    <property type="evidence" value="ECO:0007669"/>
    <property type="project" value="InterPro"/>
</dbReference>
<sequence>MILHRINTAHTESNGLDVCLTYLNDNDTLVLAQNAVVCACMPSLKQRLSGLSVKIMSDDLTARGLQHKLTIDAELIDDSQFVELCASHNKVITW</sequence>
<reference evidence="1 2" key="1">
    <citation type="journal article" date="2014" name="Int. J. Syst. Evol. Microbiol.">
        <title>Complete genome sequence of Corynebacterium casei LMG S-19264T (=DSM 44701T), isolated from a smear-ripened cheese.</title>
        <authorList>
            <consortium name="US DOE Joint Genome Institute (JGI-PGF)"/>
            <person name="Walter F."/>
            <person name="Albersmeier A."/>
            <person name="Kalinowski J."/>
            <person name="Ruckert C."/>
        </authorList>
    </citation>
    <scope>NUCLEOTIDE SEQUENCE [LARGE SCALE GENOMIC DNA]</scope>
    <source>
        <strain evidence="1 2">NBRC 112785</strain>
    </source>
</reference>
<dbReference type="Pfam" id="PF04077">
    <property type="entry name" value="DsrH"/>
    <property type="match status" value="1"/>
</dbReference>
<organism evidence="1 2">
    <name type="scientific">Paraferrimonas haliotis</name>
    <dbReference type="NCBI Taxonomy" id="2013866"/>
    <lineage>
        <taxon>Bacteria</taxon>
        <taxon>Pseudomonadati</taxon>
        <taxon>Pseudomonadota</taxon>
        <taxon>Gammaproteobacteria</taxon>
        <taxon>Alteromonadales</taxon>
        <taxon>Ferrimonadaceae</taxon>
        <taxon>Paraferrimonas</taxon>
    </lineage>
</organism>
<dbReference type="Proteomes" id="UP001157439">
    <property type="component" value="Unassembled WGS sequence"/>
</dbReference>
<dbReference type="EMBL" id="BSPO01000003">
    <property type="protein sequence ID" value="GLS84531.1"/>
    <property type="molecule type" value="Genomic_DNA"/>
</dbReference>
<dbReference type="Gene3D" id="3.40.1260.10">
    <property type="entry name" value="DsrEFH-like"/>
    <property type="match status" value="1"/>
</dbReference>
<keyword evidence="2" id="KW-1185">Reference proteome</keyword>
<dbReference type="SUPFAM" id="SSF75169">
    <property type="entry name" value="DsrEFH-like"/>
    <property type="match status" value="1"/>
</dbReference>
<evidence type="ECO:0000313" key="1">
    <source>
        <dbReference type="EMBL" id="GLS84531.1"/>
    </source>
</evidence>
<dbReference type="AlphaFoldDB" id="A0AA37X053"/>
<dbReference type="RefSeq" id="WP_095500385.1">
    <property type="nucleotide sequence ID" value="NZ_BSPO01000003.1"/>
</dbReference>
<dbReference type="InterPro" id="IPR027396">
    <property type="entry name" value="DsrEFH-like"/>
</dbReference>
<proteinExistence type="predicted"/>
<accession>A0AA37X053</accession>
<dbReference type="GO" id="GO:1990228">
    <property type="term" value="C:sulfurtransferase complex"/>
    <property type="evidence" value="ECO:0007669"/>
    <property type="project" value="TreeGrafter"/>
</dbReference>
<dbReference type="NCBIfam" id="TIGR03011">
    <property type="entry name" value="sulf_tusB_dsrH"/>
    <property type="match status" value="1"/>
</dbReference>
<comment type="caution">
    <text evidence="1">The sequence shown here is derived from an EMBL/GenBank/DDBJ whole genome shotgun (WGS) entry which is preliminary data.</text>
</comment>